<proteinExistence type="predicted"/>
<dbReference type="CDD" id="cd12214">
    <property type="entry name" value="ChiA1_BD"/>
    <property type="match status" value="1"/>
</dbReference>
<dbReference type="Proteomes" id="UP000616114">
    <property type="component" value="Unassembled WGS sequence"/>
</dbReference>
<dbReference type="InterPro" id="IPR003610">
    <property type="entry name" value="CBM5/12"/>
</dbReference>
<dbReference type="GO" id="GO:0005576">
    <property type="term" value="C:extracellular region"/>
    <property type="evidence" value="ECO:0007669"/>
    <property type="project" value="InterPro"/>
</dbReference>
<evidence type="ECO:0000259" key="2">
    <source>
        <dbReference type="Pfam" id="PF02839"/>
    </source>
</evidence>
<dbReference type="SUPFAM" id="SSF51055">
    <property type="entry name" value="Carbohydrate binding domain"/>
    <property type="match status" value="1"/>
</dbReference>
<protein>
    <recommendedName>
        <fullName evidence="2">Chitin-binding type-3 domain-containing protein</fullName>
    </recommendedName>
</protein>
<reference evidence="3" key="1">
    <citation type="journal article" date="2014" name="Int. J. Syst. Evol. Microbiol.">
        <title>Complete genome sequence of Corynebacterium casei LMG S-19264T (=DSM 44701T), isolated from a smear-ripened cheese.</title>
        <authorList>
            <consortium name="US DOE Joint Genome Institute (JGI-PGF)"/>
            <person name="Walter F."/>
            <person name="Albersmeier A."/>
            <person name="Kalinowski J."/>
            <person name="Ruckert C."/>
        </authorList>
    </citation>
    <scope>NUCLEOTIDE SEQUENCE</scope>
    <source>
        <strain evidence="3">CGMCC 1.12785</strain>
    </source>
</reference>
<evidence type="ECO:0000313" key="4">
    <source>
        <dbReference type="Proteomes" id="UP000616114"/>
    </source>
</evidence>
<name>A0A8J2TX05_9MICO</name>
<gene>
    <name evidence="3" type="ORF">GCM10011333_11710</name>
</gene>
<keyword evidence="4" id="KW-1185">Reference proteome</keyword>
<dbReference type="InterPro" id="IPR036573">
    <property type="entry name" value="CBM_sf_5/12"/>
</dbReference>
<dbReference type="Gene3D" id="2.10.10.90">
    <property type="match status" value="1"/>
</dbReference>
<dbReference type="GO" id="GO:0004553">
    <property type="term" value="F:hydrolase activity, hydrolyzing O-glycosyl compounds"/>
    <property type="evidence" value="ECO:0007669"/>
    <property type="project" value="InterPro"/>
</dbReference>
<dbReference type="Gene3D" id="2.10.10.20">
    <property type="entry name" value="Carbohydrate-binding module superfamily 5/12"/>
    <property type="match status" value="1"/>
</dbReference>
<dbReference type="RefSeq" id="WP_188549997.1">
    <property type="nucleotide sequence ID" value="NZ_BMFY01000004.1"/>
</dbReference>
<dbReference type="GO" id="GO:0005975">
    <property type="term" value="P:carbohydrate metabolic process"/>
    <property type="evidence" value="ECO:0007669"/>
    <property type="project" value="InterPro"/>
</dbReference>
<reference evidence="3" key="2">
    <citation type="submission" date="2020-09" db="EMBL/GenBank/DDBJ databases">
        <authorList>
            <person name="Sun Q."/>
            <person name="Zhou Y."/>
        </authorList>
    </citation>
    <scope>NUCLEOTIDE SEQUENCE</scope>
    <source>
        <strain evidence="3">CGMCC 1.12785</strain>
    </source>
</reference>
<dbReference type="AlphaFoldDB" id="A0A8J2TX05"/>
<comment type="caution">
    <text evidence="3">The sequence shown here is derived from an EMBL/GenBank/DDBJ whole genome shotgun (WGS) entry which is preliminary data.</text>
</comment>
<keyword evidence="1" id="KW-0378">Hydrolase</keyword>
<evidence type="ECO:0000256" key="1">
    <source>
        <dbReference type="ARBA" id="ARBA00022801"/>
    </source>
</evidence>
<accession>A0A8J2TX05</accession>
<organism evidence="3 4">
    <name type="scientific">Sediminivirga luteola</name>
    <dbReference type="NCBI Taxonomy" id="1774748"/>
    <lineage>
        <taxon>Bacteria</taxon>
        <taxon>Bacillati</taxon>
        <taxon>Actinomycetota</taxon>
        <taxon>Actinomycetes</taxon>
        <taxon>Micrococcales</taxon>
        <taxon>Brevibacteriaceae</taxon>
        <taxon>Sediminivirga</taxon>
    </lineage>
</organism>
<dbReference type="GO" id="GO:0030246">
    <property type="term" value="F:carbohydrate binding"/>
    <property type="evidence" value="ECO:0007669"/>
    <property type="project" value="InterPro"/>
</dbReference>
<evidence type="ECO:0000313" key="3">
    <source>
        <dbReference type="EMBL" id="GGA10561.1"/>
    </source>
</evidence>
<dbReference type="Pfam" id="PF02839">
    <property type="entry name" value="CBM_5_12"/>
    <property type="match status" value="1"/>
</dbReference>
<sequence length="220" mass="24210">MDLENATPAELEEISDAAGRELARRQTVLAVQREVRAVLQGARDHGAISTPAPGAQWVQPAGAHDAYLAGDEVTHEGRRWVSMADANVWEPGVSGWRPLAEDGSYGEWVQPARAHDAYRDGDVVLYDGRVYRSLIDGNAWSPDVYPGGWLLITEHDDAAGEDDDHQEPDPGPLTWEPGRAYSIGELVVYSGVVYRVVQAHQSAEHWLPPEQPALYQPVEE</sequence>
<feature type="domain" description="Chitin-binding type-3" evidence="2">
    <location>
        <begin position="174"/>
        <end position="215"/>
    </location>
</feature>
<dbReference type="EMBL" id="BMFY01000004">
    <property type="protein sequence ID" value="GGA10561.1"/>
    <property type="molecule type" value="Genomic_DNA"/>
</dbReference>